<dbReference type="SUPFAM" id="SSF53244">
    <property type="entry name" value="MurD-like peptide ligases, peptide-binding domain"/>
    <property type="match status" value="1"/>
</dbReference>
<dbReference type="InterPro" id="IPR036565">
    <property type="entry name" value="Mur-like_cat_sf"/>
</dbReference>
<keyword evidence="14" id="KW-1185">Reference proteome</keyword>
<dbReference type="InterPro" id="IPR035911">
    <property type="entry name" value="MurE/MurF_N"/>
</dbReference>
<keyword evidence="7 13" id="KW-0436">Ligase</keyword>
<keyword evidence="7" id="KW-0547">Nucleotide-binding</keyword>
<comment type="PTM">
    <text evidence="7">Carboxylation is probably crucial for Mg(2+) binding and, consequently, for the gamma-phosphate positioning of ATP.</text>
</comment>
<dbReference type="Gene3D" id="3.40.1190.10">
    <property type="entry name" value="Mur-like, catalytic domain"/>
    <property type="match status" value="1"/>
</dbReference>
<dbReference type="Proteomes" id="UP000255110">
    <property type="component" value="Unassembled WGS sequence"/>
</dbReference>
<dbReference type="SUPFAM" id="SSF63418">
    <property type="entry name" value="MurE/MurF N-terminal domain"/>
    <property type="match status" value="1"/>
</dbReference>
<dbReference type="EMBL" id="LNYZ01000007">
    <property type="protein sequence ID" value="KTD79046.1"/>
    <property type="molecule type" value="Genomic_DNA"/>
</dbReference>
<feature type="binding site" evidence="7">
    <location>
        <position position="189"/>
    </location>
    <ligand>
        <name>UDP-N-acetyl-alpha-D-muramoyl-L-alanyl-D-glutamate</name>
        <dbReference type="ChEBI" id="CHEBI:83900"/>
    </ligand>
</feature>
<feature type="binding site" evidence="7">
    <location>
        <position position="380"/>
    </location>
    <ligand>
        <name>meso-2,6-diaminopimelate</name>
        <dbReference type="ChEBI" id="CHEBI:57791"/>
    </ligand>
</feature>
<feature type="short sequence motif" description="Meso-diaminopimelate recognition motif" evidence="7">
    <location>
        <begin position="404"/>
        <end position="407"/>
    </location>
</feature>
<evidence type="ECO:0000259" key="9">
    <source>
        <dbReference type="Pfam" id="PF01225"/>
    </source>
</evidence>
<dbReference type="Gene3D" id="3.90.190.20">
    <property type="entry name" value="Mur ligase, C-terminal domain"/>
    <property type="match status" value="1"/>
</dbReference>
<keyword evidence="7" id="KW-0067">ATP-binding</keyword>
<dbReference type="SUPFAM" id="SSF53623">
    <property type="entry name" value="MurD-like peptide ligases, catalytic domain"/>
    <property type="match status" value="1"/>
</dbReference>
<dbReference type="NCBIfam" id="TIGR01085">
    <property type="entry name" value="murE"/>
    <property type="match status" value="1"/>
</dbReference>
<dbReference type="GO" id="GO:0005737">
    <property type="term" value="C:cytoplasm"/>
    <property type="evidence" value="ECO:0007669"/>
    <property type="project" value="UniProtKB-SubCell"/>
</dbReference>
<dbReference type="GO" id="GO:0071555">
    <property type="term" value="P:cell wall organization"/>
    <property type="evidence" value="ECO:0007669"/>
    <property type="project" value="UniProtKB-KW"/>
</dbReference>
<feature type="binding site" evidence="7">
    <location>
        <position position="187"/>
    </location>
    <ligand>
        <name>UDP-N-acetyl-alpha-D-muramoyl-L-alanyl-D-glutamate</name>
        <dbReference type="ChEBI" id="CHEBI:83900"/>
    </ligand>
</feature>
<evidence type="ECO:0000259" key="10">
    <source>
        <dbReference type="Pfam" id="PF02875"/>
    </source>
</evidence>
<dbReference type="GO" id="GO:0051301">
    <property type="term" value="P:cell division"/>
    <property type="evidence" value="ECO:0007669"/>
    <property type="project" value="UniProtKB-KW"/>
</dbReference>
<evidence type="ECO:0000256" key="1">
    <source>
        <dbReference type="ARBA" id="ARBA00005898"/>
    </source>
</evidence>
<keyword evidence="2 7" id="KW-0132">Cell division</keyword>
<evidence type="ECO:0000256" key="5">
    <source>
        <dbReference type="ARBA" id="ARBA00023306"/>
    </source>
</evidence>
<dbReference type="Pfam" id="PF08245">
    <property type="entry name" value="Mur_ligase_M"/>
    <property type="match status" value="1"/>
</dbReference>
<dbReference type="EC" id="6.3.2.13" evidence="7"/>
<dbReference type="InterPro" id="IPR013221">
    <property type="entry name" value="Mur_ligase_cen"/>
</dbReference>
<dbReference type="InterPro" id="IPR004101">
    <property type="entry name" value="Mur_ligase_C"/>
</dbReference>
<keyword evidence="7" id="KW-0963">Cytoplasm</keyword>
<feature type="modified residue" description="N6-carboxylysine" evidence="7">
    <location>
        <position position="221"/>
    </location>
</feature>
<evidence type="ECO:0000256" key="6">
    <source>
        <dbReference type="ARBA" id="ARBA00023316"/>
    </source>
</evidence>
<dbReference type="EMBL" id="UGOY01000001">
    <property type="protein sequence ID" value="STY23637.1"/>
    <property type="molecule type" value="Genomic_DNA"/>
</dbReference>
<dbReference type="GO" id="GO:0005524">
    <property type="term" value="F:ATP binding"/>
    <property type="evidence" value="ECO:0007669"/>
    <property type="project" value="UniProtKB-UniRule"/>
</dbReference>
<evidence type="ECO:0000313" key="13">
    <source>
        <dbReference type="EMBL" id="STY23637.1"/>
    </source>
</evidence>
<feature type="binding site" evidence="7">
    <location>
        <begin position="112"/>
        <end position="118"/>
    </location>
    <ligand>
        <name>ATP</name>
        <dbReference type="ChEBI" id="CHEBI:30616"/>
    </ligand>
</feature>
<dbReference type="GO" id="GO:0009252">
    <property type="term" value="P:peptidoglycan biosynthetic process"/>
    <property type="evidence" value="ECO:0007669"/>
    <property type="project" value="UniProtKB-UniRule"/>
</dbReference>
<dbReference type="Proteomes" id="UP000054820">
    <property type="component" value="Unassembled WGS sequence"/>
</dbReference>
<dbReference type="Pfam" id="PF02875">
    <property type="entry name" value="Mur_ligase_C"/>
    <property type="match status" value="1"/>
</dbReference>
<feature type="binding site" evidence="7">
    <location>
        <position position="153"/>
    </location>
    <ligand>
        <name>UDP-N-acetyl-alpha-D-muramoyl-L-alanyl-D-glutamate</name>
        <dbReference type="ChEBI" id="CHEBI:83900"/>
    </ligand>
</feature>
<comment type="catalytic activity">
    <reaction evidence="7">
        <text>UDP-N-acetyl-alpha-D-muramoyl-L-alanyl-D-glutamate + meso-2,6-diaminopimelate + ATP = UDP-N-acetyl-alpha-D-muramoyl-L-alanyl-gamma-D-glutamyl-meso-2,6-diaminopimelate + ADP + phosphate + H(+)</text>
        <dbReference type="Rhea" id="RHEA:23676"/>
        <dbReference type="ChEBI" id="CHEBI:15378"/>
        <dbReference type="ChEBI" id="CHEBI:30616"/>
        <dbReference type="ChEBI" id="CHEBI:43474"/>
        <dbReference type="ChEBI" id="CHEBI:57791"/>
        <dbReference type="ChEBI" id="CHEBI:83900"/>
        <dbReference type="ChEBI" id="CHEBI:83905"/>
        <dbReference type="ChEBI" id="CHEBI:456216"/>
        <dbReference type="EC" id="6.3.2.13"/>
    </reaction>
</comment>
<name>A0A378LAB2_9GAMM</name>
<dbReference type="InterPro" id="IPR000713">
    <property type="entry name" value="Mur_ligase_N"/>
</dbReference>
<accession>A0A378LAB2</accession>
<evidence type="ECO:0000256" key="4">
    <source>
        <dbReference type="ARBA" id="ARBA00022984"/>
    </source>
</evidence>
<organism evidence="13 15">
    <name type="scientific">Legionella steigerwaltii</name>
    <dbReference type="NCBI Taxonomy" id="460"/>
    <lineage>
        <taxon>Bacteria</taxon>
        <taxon>Pseudomonadati</taxon>
        <taxon>Pseudomonadota</taxon>
        <taxon>Gammaproteobacteria</taxon>
        <taxon>Legionellales</taxon>
        <taxon>Legionellaceae</taxon>
        <taxon>Legionella</taxon>
    </lineage>
</organism>
<sequence length="484" mass="53400">MKLSQLLKPWMHHIKSDCTINGLENDSRRIQPGDLFIAYAGAAADGRLFIDKAVSSGAVAVAYDPSHFPQDCILPETIPCVPVPELATQLAVIAKQFYEDPGHYLTLTGVTGTNGKTTIAYQLAQAHHLLGQGAAYIGTIGQGNVNELQLLDNTTPDSLCLQKLLHQYKNQGIRQVCMEVSSHALAQHRVDEVEFKQAIFTNLTLDHLDYHLSMENYAAAKAMLFARESLQWAIINKDDAYQERMTAVVKSHVKKLTYGVYQECDVKAVNWSMDINGTEVEVHSPWGQHQLRIKALGQFNIYNSLAILSSLLASGYEPAQIIEVMAQLKAAPGRMEIVANSPYVLVDYAHTPDALENALTTLNQLKKGRLWVVFGCGGDRDKTKRPVMGSVASKLADQIVITSDNPRTEDPQEIVNEIAHGISKPSNNVIQLINREEAIAYALSEADEHDVILIAGKGHEAYQQIGTIKHAFSDQDVVKKLINK</sequence>
<evidence type="ECO:0000256" key="7">
    <source>
        <dbReference type="HAMAP-Rule" id="MF_00208"/>
    </source>
</evidence>
<dbReference type="InterPro" id="IPR005761">
    <property type="entry name" value="UDP-N-AcMur-Glu-dNH2Pim_ligase"/>
</dbReference>
<keyword evidence="5 7" id="KW-0131">Cell cycle</keyword>
<comment type="cofactor">
    <cofactor evidence="7">
        <name>Mg(2+)</name>
        <dbReference type="ChEBI" id="CHEBI:18420"/>
    </cofactor>
</comment>
<gene>
    <name evidence="7 13" type="primary">murE</name>
    <name evidence="12" type="ORF">Lstg_1003</name>
    <name evidence="13" type="ORF">NCTC11991_02247</name>
</gene>
<protein>
    <recommendedName>
        <fullName evidence="7">UDP-N-acetylmuramoyl-L-alanyl-D-glutamate--2,6-diaminopimelate ligase</fullName>
        <ecNumber evidence="7">6.3.2.13</ecNumber>
    </recommendedName>
    <alternativeName>
        <fullName evidence="7">Meso-A2pm-adding enzyme</fullName>
    </alternativeName>
    <alternativeName>
        <fullName evidence="7">Meso-diaminopimelate-adding enzyme</fullName>
    </alternativeName>
    <alternativeName>
        <fullName evidence="7">UDP-MurNAc-L-Ala-D-Glu:meso-diaminopimelate ligase</fullName>
    </alternativeName>
    <alternativeName>
        <fullName evidence="7">UDP-MurNAc-tripeptide synthetase</fullName>
    </alternativeName>
    <alternativeName>
        <fullName evidence="7">UDP-N-acetylmuramyl-tripeptide synthetase</fullName>
    </alternativeName>
</protein>
<feature type="binding site" evidence="7">
    <location>
        <begin position="404"/>
        <end position="407"/>
    </location>
    <ligand>
        <name>meso-2,6-diaminopimelate</name>
        <dbReference type="ChEBI" id="CHEBI:57791"/>
    </ligand>
</feature>
<dbReference type="GO" id="GO:0008765">
    <property type="term" value="F:UDP-N-acetylmuramoylalanyl-D-glutamate-2,6-diaminopimelate ligase activity"/>
    <property type="evidence" value="ECO:0007669"/>
    <property type="project" value="UniProtKB-UniRule"/>
</dbReference>
<feature type="binding site" evidence="7">
    <location>
        <begin position="154"/>
        <end position="155"/>
    </location>
    <ligand>
        <name>UDP-N-acetyl-alpha-D-muramoyl-L-alanyl-D-glutamate</name>
        <dbReference type="ChEBI" id="CHEBI:83900"/>
    </ligand>
</feature>
<proteinExistence type="inferred from homology"/>
<dbReference type="Gene3D" id="3.40.1390.10">
    <property type="entry name" value="MurE/MurF, N-terminal domain"/>
    <property type="match status" value="1"/>
</dbReference>
<keyword evidence="4 7" id="KW-0573">Peptidoglycan synthesis</keyword>
<dbReference type="Pfam" id="PF01225">
    <property type="entry name" value="Mur_ligase"/>
    <property type="match status" value="1"/>
</dbReference>
<evidence type="ECO:0000313" key="14">
    <source>
        <dbReference type="Proteomes" id="UP000054820"/>
    </source>
</evidence>
<evidence type="ECO:0000313" key="12">
    <source>
        <dbReference type="EMBL" id="KTD79046.1"/>
    </source>
</evidence>
<comment type="subcellular location">
    <subcellularLocation>
        <location evidence="7 8">Cytoplasm</location>
    </subcellularLocation>
</comment>
<dbReference type="NCBIfam" id="NF001124">
    <property type="entry name" value="PRK00139.1-2"/>
    <property type="match status" value="1"/>
</dbReference>
<dbReference type="InterPro" id="IPR036615">
    <property type="entry name" value="Mur_ligase_C_dom_sf"/>
</dbReference>
<dbReference type="GO" id="GO:0000287">
    <property type="term" value="F:magnesium ion binding"/>
    <property type="evidence" value="ECO:0007669"/>
    <property type="project" value="UniProtKB-UniRule"/>
</dbReference>
<dbReference type="NCBIfam" id="NF001126">
    <property type="entry name" value="PRK00139.1-4"/>
    <property type="match status" value="1"/>
</dbReference>
<comment type="pathway">
    <text evidence="7 8">Cell wall biogenesis; peptidoglycan biosynthesis.</text>
</comment>
<keyword evidence="7" id="KW-0460">Magnesium</keyword>
<feature type="domain" description="Mur ligase N-terminal catalytic" evidence="9">
    <location>
        <begin position="20"/>
        <end position="98"/>
    </location>
</feature>
<comment type="similarity">
    <text evidence="1 7">Belongs to the MurCDEF family. MurE subfamily.</text>
</comment>
<evidence type="ECO:0000256" key="3">
    <source>
        <dbReference type="ARBA" id="ARBA00022960"/>
    </source>
</evidence>
<dbReference type="PANTHER" id="PTHR23135">
    <property type="entry name" value="MUR LIGASE FAMILY MEMBER"/>
    <property type="match status" value="1"/>
</dbReference>
<evidence type="ECO:0000256" key="8">
    <source>
        <dbReference type="RuleBase" id="RU004135"/>
    </source>
</evidence>
<dbReference type="OrthoDB" id="9800958at2"/>
<feature type="binding site" evidence="7">
    <location>
        <position position="456"/>
    </location>
    <ligand>
        <name>meso-2,6-diaminopimelate</name>
        <dbReference type="ChEBI" id="CHEBI:57791"/>
    </ligand>
</feature>
<keyword evidence="6 7" id="KW-0961">Cell wall biogenesis/degradation</keyword>
<feature type="binding site" evidence="7">
    <location>
        <position position="460"/>
    </location>
    <ligand>
        <name>meso-2,6-diaminopimelate</name>
        <dbReference type="ChEBI" id="CHEBI:57791"/>
    </ligand>
</feature>
<feature type="domain" description="Mur ligase C-terminal" evidence="10">
    <location>
        <begin position="333"/>
        <end position="458"/>
    </location>
</feature>
<evidence type="ECO:0000256" key="2">
    <source>
        <dbReference type="ARBA" id="ARBA00022618"/>
    </source>
</evidence>
<dbReference type="GO" id="GO:0008360">
    <property type="term" value="P:regulation of cell shape"/>
    <property type="evidence" value="ECO:0007669"/>
    <property type="project" value="UniProtKB-KW"/>
</dbReference>
<evidence type="ECO:0000259" key="11">
    <source>
        <dbReference type="Pfam" id="PF08245"/>
    </source>
</evidence>
<dbReference type="STRING" id="460.Lstg_1003"/>
<keyword evidence="3 7" id="KW-0133">Cell shape</keyword>
<dbReference type="AlphaFoldDB" id="A0A378LAB2"/>
<feature type="domain" description="Mur ligase central" evidence="11">
    <location>
        <begin position="110"/>
        <end position="307"/>
    </location>
</feature>
<reference evidence="13 15" key="2">
    <citation type="submission" date="2018-06" db="EMBL/GenBank/DDBJ databases">
        <authorList>
            <consortium name="Pathogen Informatics"/>
            <person name="Doyle S."/>
        </authorList>
    </citation>
    <scope>NUCLEOTIDE SEQUENCE [LARGE SCALE GENOMIC DNA]</scope>
    <source>
        <strain evidence="13 15">NCTC11991</strain>
    </source>
</reference>
<dbReference type="HAMAP" id="MF_00208">
    <property type="entry name" value="MurE"/>
    <property type="match status" value="1"/>
</dbReference>
<comment type="function">
    <text evidence="7">Catalyzes the addition of meso-diaminopimelic acid to the nucleotide precursor UDP-N-acetylmuramoyl-L-alanyl-D-glutamate (UMAG) in the biosynthesis of bacterial cell-wall peptidoglycan.</text>
</comment>
<feature type="binding site" evidence="7">
    <location>
        <position position="181"/>
    </location>
    <ligand>
        <name>UDP-N-acetyl-alpha-D-muramoyl-L-alanyl-D-glutamate</name>
        <dbReference type="ChEBI" id="CHEBI:83900"/>
    </ligand>
</feature>
<dbReference type="PANTHER" id="PTHR23135:SF4">
    <property type="entry name" value="UDP-N-ACETYLMURAMOYL-L-ALANYL-D-GLUTAMATE--2,6-DIAMINOPIMELATE LIGASE MURE HOMOLOG, CHLOROPLASTIC"/>
    <property type="match status" value="1"/>
</dbReference>
<dbReference type="UniPathway" id="UPA00219"/>
<evidence type="ECO:0000313" key="15">
    <source>
        <dbReference type="Proteomes" id="UP000255110"/>
    </source>
</evidence>
<reference evidence="12 14" key="1">
    <citation type="submission" date="2015-11" db="EMBL/GenBank/DDBJ databases">
        <title>Genomic analysis of 38 Legionella species identifies large and diverse effector repertoires.</title>
        <authorList>
            <person name="Burstein D."/>
            <person name="Amaro F."/>
            <person name="Zusman T."/>
            <person name="Lifshitz Z."/>
            <person name="Cohen O."/>
            <person name="Gilbert J.A."/>
            <person name="Pupko T."/>
            <person name="Shuman H.A."/>
            <person name="Segal G."/>
        </authorList>
    </citation>
    <scope>NUCLEOTIDE SEQUENCE [LARGE SCALE GENOMIC DNA]</scope>
    <source>
        <strain evidence="12 14">SC-18-C9</strain>
    </source>
</reference>
<dbReference type="RefSeq" id="WP_058476584.1">
    <property type="nucleotide sequence ID" value="NZ_CAAAIO010000007.1"/>
</dbReference>
<feature type="binding site" evidence="7">
    <location>
        <position position="27"/>
    </location>
    <ligand>
        <name>UDP-N-acetyl-alpha-D-muramoyl-L-alanyl-D-glutamate</name>
        <dbReference type="ChEBI" id="CHEBI:83900"/>
    </ligand>
</feature>
<comment type="caution">
    <text evidence="7">Lacks conserved residue(s) required for the propagation of feature annotation.</text>
</comment>